<dbReference type="AlphaFoldDB" id="A0A6A5ZPU2"/>
<feature type="region of interest" description="Disordered" evidence="1">
    <location>
        <begin position="344"/>
        <end position="400"/>
    </location>
</feature>
<name>A0A6A5ZPU2_9PLEO</name>
<keyword evidence="3" id="KW-1185">Reference proteome</keyword>
<feature type="region of interest" description="Disordered" evidence="1">
    <location>
        <begin position="180"/>
        <end position="205"/>
    </location>
</feature>
<feature type="region of interest" description="Disordered" evidence="1">
    <location>
        <begin position="315"/>
        <end position="334"/>
    </location>
</feature>
<accession>A0A6A5ZPU2</accession>
<feature type="compositionally biased region" description="Basic residues" evidence="1">
    <location>
        <begin position="112"/>
        <end position="123"/>
    </location>
</feature>
<feature type="compositionally biased region" description="Polar residues" evidence="1">
    <location>
        <begin position="344"/>
        <end position="355"/>
    </location>
</feature>
<sequence>MALEENFYGNHLRLSAFLRVVDGAPQRPSRCRRRGVPPAEDSHRHDFDHTLNKAQALTSSIDEAASSLPRFESSQNQQCLPLTDDDSNFAHGSPVQDLNQENGGVSKENRTVVRKCNAKKTRNKAKDGSSSGGNPGTRRRHRHLPVNELTLVRTSTEDGLPARSEEDATHNIMEADPIEDSQQGVSIPRSGRFHPGSVQPRPTLPSKSIITTKLILESNSKRRGPITASPMFSARALSDGFNGAELSTISLPLRARPTRGVTKKKKERVTVPVHCRLDLVTGELPATMLEDVLLSPGLGRLSARSEIPHGVIRSDGTMRSSEIESHSAHLRRTATDPIVYTQLASISAPTRNDGTSESSSDEGEEEQEDSSDRDSDLDEDLEYFSGDDVGHHEVDCPENSRELQTRARIHFEASKIQLNIMAGVDEDFWAHYGDLEG</sequence>
<protein>
    <submittedName>
        <fullName evidence="2">Uncharacterized protein</fullName>
    </submittedName>
</protein>
<evidence type="ECO:0000313" key="3">
    <source>
        <dbReference type="Proteomes" id="UP000799770"/>
    </source>
</evidence>
<reference evidence="2" key="1">
    <citation type="journal article" date="2020" name="Stud. Mycol.">
        <title>101 Dothideomycetes genomes: a test case for predicting lifestyles and emergence of pathogens.</title>
        <authorList>
            <person name="Haridas S."/>
            <person name="Albert R."/>
            <person name="Binder M."/>
            <person name="Bloem J."/>
            <person name="Labutti K."/>
            <person name="Salamov A."/>
            <person name="Andreopoulos B."/>
            <person name="Baker S."/>
            <person name="Barry K."/>
            <person name="Bills G."/>
            <person name="Bluhm B."/>
            <person name="Cannon C."/>
            <person name="Castanera R."/>
            <person name="Culley D."/>
            <person name="Daum C."/>
            <person name="Ezra D."/>
            <person name="Gonzalez J."/>
            <person name="Henrissat B."/>
            <person name="Kuo A."/>
            <person name="Liang C."/>
            <person name="Lipzen A."/>
            <person name="Lutzoni F."/>
            <person name="Magnuson J."/>
            <person name="Mondo S."/>
            <person name="Nolan M."/>
            <person name="Ohm R."/>
            <person name="Pangilinan J."/>
            <person name="Park H.-J."/>
            <person name="Ramirez L."/>
            <person name="Alfaro M."/>
            <person name="Sun H."/>
            <person name="Tritt A."/>
            <person name="Yoshinaga Y."/>
            <person name="Zwiers L.-H."/>
            <person name="Turgeon B."/>
            <person name="Goodwin S."/>
            <person name="Spatafora J."/>
            <person name="Crous P."/>
            <person name="Grigoriev I."/>
        </authorList>
    </citation>
    <scope>NUCLEOTIDE SEQUENCE</scope>
    <source>
        <strain evidence="2">CBS 627.86</strain>
    </source>
</reference>
<gene>
    <name evidence="2" type="ORF">BDV96DRAFT_627806</name>
</gene>
<feature type="compositionally biased region" description="Acidic residues" evidence="1">
    <location>
        <begin position="359"/>
        <end position="382"/>
    </location>
</feature>
<evidence type="ECO:0000256" key="1">
    <source>
        <dbReference type="SAM" id="MobiDB-lite"/>
    </source>
</evidence>
<dbReference type="OrthoDB" id="3801574at2759"/>
<feature type="compositionally biased region" description="Basic and acidic residues" evidence="1">
    <location>
        <begin position="388"/>
        <end position="400"/>
    </location>
</feature>
<feature type="region of interest" description="Disordered" evidence="1">
    <location>
        <begin position="73"/>
        <end position="143"/>
    </location>
</feature>
<dbReference type="EMBL" id="ML977312">
    <property type="protein sequence ID" value="KAF2121479.1"/>
    <property type="molecule type" value="Genomic_DNA"/>
</dbReference>
<evidence type="ECO:0000313" key="2">
    <source>
        <dbReference type="EMBL" id="KAF2121479.1"/>
    </source>
</evidence>
<proteinExistence type="predicted"/>
<organism evidence="2 3">
    <name type="scientific">Lophiotrema nucula</name>
    <dbReference type="NCBI Taxonomy" id="690887"/>
    <lineage>
        <taxon>Eukaryota</taxon>
        <taxon>Fungi</taxon>
        <taxon>Dikarya</taxon>
        <taxon>Ascomycota</taxon>
        <taxon>Pezizomycotina</taxon>
        <taxon>Dothideomycetes</taxon>
        <taxon>Pleosporomycetidae</taxon>
        <taxon>Pleosporales</taxon>
        <taxon>Lophiotremataceae</taxon>
        <taxon>Lophiotrema</taxon>
    </lineage>
</organism>
<dbReference type="Proteomes" id="UP000799770">
    <property type="component" value="Unassembled WGS sequence"/>
</dbReference>